<name>A0A2R6BC23_9ARCH</name>
<dbReference type="InterPro" id="IPR017001">
    <property type="entry name" value="Pept_S53_physarolisin-II_arc"/>
</dbReference>
<evidence type="ECO:0000259" key="9">
    <source>
        <dbReference type="PROSITE" id="PS51695"/>
    </source>
</evidence>
<proteinExistence type="predicted"/>
<dbReference type="InterPro" id="IPR023828">
    <property type="entry name" value="Peptidase_S8_Ser-AS"/>
</dbReference>
<evidence type="ECO:0000313" key="10">
    <source>
        <dbReference type="EMBL" id="PSN94606.1"/>
    </source>
</evidence>
<dbReference type="GO" id="GO:0008240">
    <property type="term" value="F:tripeptidyl-peptidase activity"/>
    <property type="evidence" value="ECO:0007669"/>
    <property type="project" value="TreeGrafter"/>
</dbReference>
<evidence type="ECO:0000256" key="1">
    <source>
        <dbReference type="ARBA" id="ARBA00001913"/>
    </source>
</evidence>
<dbReference type="EMBL" id="NEXH01000021">
    <property type="protein sequence ID" value="PSN94606.1"/>
    <property type="molecule type" value="Genomic_DNA"/>
</dbReference>
<dbReference type="PANTHER" id="PTHR14218:SF15">
    <property type="entry name" value="TRIPEPTIDYL-PEPTIDASE 1"/>
    <property type="match status" value="1"/>
</dbReference>
<dbReference type="Gene3D" id="3.40.50.200">
    <property type="entry name" value="Peptidase S8/S53 domain"/>
    <property type="match status" value="1"/>
</dbReference>
<gene>
    <name evidence="11" type="ORF">B9Q06_03395</name>
    <name evidence="10" type="ORF">B9Q06_08490</name>
</gene>
<dbReference type="GO" id="GO:0006508">
    <property type="term" value="P:proteolysis"/>
    <property type="evidence" value="ECO:0007669"/>
    <property type="project" value="UniProtKB-KW"/>
</dbReference>
<dbReference type="Pfam" id="PF00082">
    <property type="entry name" value="Peptidase_S8"/>
    <property type="match status" value="1"/>
</dbReference>
<dbReference type="Proteomes" id="UP000241284">
    <property type="component" value="Unassembled WGS sequence"/>
</dbReference>
<dbReference type="PIRSF" id="PIRSF032623">
    <property type="entry name" value="Peptidase_SSO2181_prd"/>
    <property type="match status" value="1"/>
</dbReference>
<dbReference type="SUPFAM" id="SSF54897">
    <property type="entry name" value="Protease propeptides/inhibitors"/>
    <property type="match status" value="1"/>
</dbReference>
<organism evidence="11 12">
    <name type="scientific">Candidatus Marsarchaeota G2 archaeon ECH_B_2</name>
    <dbReference type="NCBI Taxonomy" id="1978160"/>
    <lineage>
        <taxon>Archaea</taxon>
        <taxon>Candidatus Marsarchaeota</taxon>
        <taxon>Candidatus Marsarchaeota group 2</taxon>
    </lineage>
</organism>
<dbReference type="InterPro" id="IPR050819">
    <property type="entry name" value="Tripeptidyl-peptidase_I"/>
</dbReference>
<evidence type="ECO:0000256" key="5">
    <source>
        <dbReference type="ARBA" id="ARBA00022825"/>
    </source>
</evidence>
<accession>A0A2R6BC23</accession>
<keyword evidence="2" id="KW-0645">Protease</keyword>
<evidence type="ECO:0000256" key="3">
    <source>
        <dbReference type="ARBA" id="ARBA00022723"/>
    </source>
</evidence>
<dbReference type="InterPro" id="IPR030400">
    <property type="entry name" value="Sedolisin_dom"/>
</dbReference>
<feature type="transmembrane region" description="Helical" evidence="8">
    <location>
        <begin position="1272"/>
        <end position="1294"/>
    </location>
</feature>
<dbReference type="GO" id="GO:0004252">
    <property type="term" value="F:serine-type endopeptidase activity"/>
    <property type="evidence" value="ECO:0007669"/>
    <property type="project" value="InterPro"/>
</dbReference>
<dbReference type="CDD" id="cd11377">
    <property type="entry name" value="Pro-peptidase_S53"/>
    <property type="match status" value="1"/>
</dbReference>
<dbReference type="GO" id="GO:0046872">
    <property type="term" value="F:metal ion binding"/>
    <property type="evidence" value="ECO:0007669"/>
    <property type="project" value="UniProtKB-KW"/>
</dbReference>
<evidence type="ECO:0000256" key="8">
    <source>
        <dbReference type="SAM" id="Phobius"/>
    </source>
</evidence>
<evidence type="ECO:0000256" key="4">
    <source>
        <dbReference type="ARBA" id="ARBA00022801"/>
    </source>
</evidence>
<dbReference type="InterPro" id="IPR036852">
    <property type="entry name" value="Peptidase_S8/S53_dom_sf"/>
</dbReference>
<evidence type="ECO:0000256" key="7">
    <source>
        <dbReference type="ARBA" id="ARBA00023145"/>
    </source>
</evidence>
<protein>
    <recommendedName>
        <fullName evidence="9">Peptidase S53 domain-containing protein</fullName>
    </recommendedName>
</protein>
<evidence type="ECO:0000256" key="2">
    <source>
        <dbReference type="ARBA" id="ARBA00022670"/>
    </source>
</evidence>
<keyword evidence="8" id="KW-1133">Transmembrane helix</keyword>
<dbReference type="PANTHER" id="PTHR14218">
    <property type="entry name" value="PROTEASE S8 TRIPEPTIDYL PEPTIDASE I CLN2"/>
    <property type="match status" value="1"/>
</dbReference>
<keyword evidence="4" id="KW-0378">Hydrolase</keyword>
<comment type="cofactor">
    <cofactor evidence="1">
        <name>Ca(2+)</name>
        <dbReference type="ChEBI" id="CHEBI:29108"/>
    </cofactor>
</comment>
<keyword evidence="8" id="KW-0812">Transmembrane</keyword>
<dbReference type="SMART" id="SM00944">
    <property type="entry name" value="Pro-kuma_activ"/>
    <property type="match status" value="1"/>
</dbReference>
<evidence type="ECO:0000313" key="11">
    <source>
        <dbReference type="EMBL" id="PSN96135.1"/>
    </source>
</evidence>
<feature type="domain" description="Peptidase S53" evidence="9">
    <location>
        <begin position="212"/>
        <end position="585"/>
    </location>
</feature>
<dbReference type="EMBL" id="NEXH01000004">
    <property type="protein sequence ID" value="PSN96135.1"/>
    <property type="molecule type" value="Genomic_DNA"/>
</dbReference>
<keyword evidence="6" id="KW-0106">Calcium</keyword>
<keyword evidence="3" id="KW-0479">Metal-binding</keyword>
<evidence type="ECO:0000313" key="12">
    <source>
        <dbReference type="Proteomes" id="UP000241284"/>
    </source>
</evidence>
<dbReference type="CDD" id="cd04056">
    <property type="entry name" value="Peptidases_S53"/>
    <property type="match status" value="1"/>
</dbReference>
<dbReference type="SUPFAM" id="SSF52743">
    <property type="entry name" value="Subtilisin-like"/>
    <property type="match status" value="1"/>
</dbReference>
<dbReference type="InterPro" id="IPR015366">
    <property type="entry name" value="S53_propep"/>
</dbReference>
<dbReference type="PROSITE" id="PS51695">
    <property type="entry name" value="SEDOLISIN"/>
    <property type="match status" value="1"/>
</dbReference>
<dbReference type="Pfam" id="PF09286">
    <property type="entry name" value="Pro-kuma_activ"/>
    <property type="match status" value="1"/>
</dbReference>
<keyword evidence="5" id="KW-0720">Serine protease</keyword>
<dbReference type="InterPro" id="IPR000209">
    <property type="entry name" value="Peptidase_S8/S53_dom"/>
</dbReference>
<keyword evidence="7" id="KW-0865">Zymogen</keyword>
<reference evidence="11 12" key="1">
    <citation type="submission" date="2017-04" db="EMBL/GenBank/DDBJ databases">
        <title>Novel microbial lineages endemic to geothermal iron-oxide mats fill important gaps in the evolutionary history of Archaea.</title>
        <authorList>
            <person name="Jay Z.J."/>
            <person name="Beam J.P."/>
            <person name="Dlakic M."/>
            <person name="Rusch D.B."/>
            <person name="Kozubal M.A."/>
            <person name="Inskeep W.P."/>
        </authorList>
    </citation>
    <scope>NUCLEOTIDE SEQUENCE [LARGE SCALE GENOMIC DNA]</scope>
    <source>
        <strain evidence="11">ECH_B_2</strain>
    </source>
</reference>
<comment type="caution">
    <text evidence="11">The sequence shown here is derived from an EMBL/GenBank/DDBJ whole genome shotgun (WGS) entry which is preliminary data.</text>
</comment>
<dbReference type="PROSITE" id="PS00138">
    <property type="entry name" value="SUBTILASE_SER"/>
    <property type="match status" value="1"/>
</dbReference>
<evidence type="ECO:0000256" key="6">
    <source>
        <dbReference type="ARBA" id="ARBA00022837"/>
    </source>
</evidence>
<sequence length="1306" mass="137698">MFKPFSFVVLVIIVSMVIATAPNASGTLGYTQASYVGPPLLGSAIKPLPANSEVWLSFFLPPSNSSSINFVAEQVSLKHFHPLSQDGLLGYYAPNQSEFNGVLHFLNSHGFKIVYVSPDRFSIEGYAEASTVESLFHTTLYTYSYQGETYYAPSTPPQIPSGLQGVEISGLTNRTLIQPQYIVLGALNGTRIVPSNLPRSTPSVGLTTAATYYGPNVLEDAYGVNTLLSKGYGGRGQSIAIIDAYGDPLIQQDLAAFDQEFGLPPVNLTIVPVGPYHPEYGVATGWDVETALDVEAVHSMAPYAHIYLVVGFNPVDVANALFEAIDYVVSSDLANVTSMSWGGPENLFGESGFYYSGFLNYPYADYYFALGAAEGISFFAASGDEGAYGGTPTTYGSVLFPASSPFVTAVGGTTLYVNVTSGSISRMNANATYSYEEAWSISPDYSGETVSSGGGYSTLFPKPWYQMGVGSSVFRSVPDVAADANPYTGFVVLVEGQKEVVGGTSLATPLWAGMTSLLDEYLNEPLGLLNTYLYRIYQNASLYSQAFHQVSFGYNGAYYASRGYNLVTGLGSPDLPALAQAIKSLPPQLGVAVTLGGSGSSFPQFYYGSTVSVGAAITYPNGTLVTSGSFTAYVYNSEGEYASVPLSFNGSEWVGSFTVGSGAPPNTWSVVVEGSSGGIEGSGGADMQVGLSVVIVQPVPYPYGPPIPPNQPFTVTAAVTYPDGSPAINASVTALFERNGVPIFNVSLLPVSDEPGVYAGGYALLPNLPQGVYTMVVDANLSGQLGEAYTYEYFGEALLISTIITPSLDALPSASPGQTITLYTESLSASGGGVFTSNVTAEFFSPDGELAAKVYLKPAPNEVQYGILNLFFLQEANFTVPANFSAGFYTVVFNSTYDGSSGIEQGVYATALYISNKELAYRVQAPSEALEGQTLNVKAWIYYPNGTQVTRGVFMLTAQPVNYNFESYIFEENTGVPMQYSTNAAAWVANITLPSVLKGGFYAGLPQGYLSGAWDLALTGESSGGVQAQQSYAYLNVLPYTYVDIHMITPSNLSSTPLIANSSGLPLLEGVGATNLTLSGVDLTLRGDYLDGLTVEGGSQIVLVDSTLSHINILDSKVTVIGSTVNGGGVGVSLTDSNLTVLSTTFNNLTYAYNPLNSTIQSVDNTYSGVSNISTLPTPTFKLTTPTTITGTLTRIKLVVTGSQLRVIGVTINGEPVNFSVTPTSGGVQLSVPFSSSSNPDGVYTLGVTVSSGLSYTHAFNIVNLYHQTTTYYLLGGLGVLGLVLGLIAILLVLRGRRAAATGGPS</sequence>
<keyword evidence="8" id="KW-0472">Membrane</keyword>